<dbReference type="PANTHER" id="PTHR21256">
    <property type="entry name" value="HISTIDINOL DEHYDROGENASE HDH"/>
    <property type="match status" value="1"/>
</dbReference>
<comment type="function">
    <text evidence="1 12">Catalyzes the sequential NAD-dependent oxidations of L-histidinol to L-histidinaldehyde and then to L-histidine.</text>
</comment>
<dbReference type="PANTHER" id="PTHR21256:SF2">
    <property type="entry name" value="HISTIDINE BIOSYNTHESIS TRIFUNCTIONAL PROTEIN"/>
    <property type="match status" value="1"/>
</dbReference>
<feature type="binding site" evidence="12 15">
    <location>
        <position position="139"/>
    </location>
    <ligand>
        <name>NAD(+)</name>
        <dbReference type="ChEBI" id="CHEBI:57540"/>
    </ligand>
</feature>
<dbReference type="PROSITE" id="PS00611">
    <property type="entry name" value="HISOL_DEHYDROGENASE"/>
    <property type="match status" value="1"/>
</dbReference>
<keyword evidence="12" id="KW-0028">Amino-acid biosynthesis</keyword>
<comment type="caution">
    <text evidence="19">The sequence shown here is derived from an EMBL/GenBank/DDBJ whole genome shotgun (WGS) entry which is preliminary data.</text>
</comment>
<proteinExistence type="inferred from homology"/>
<evidence type="ECO:0000256" key="18">
    <source>
        <dbReference type="RuleBase" id="RU004175"/>
    </source>
</evidence>
<evidence type="ECO:0000256" key="11">
    <source>
        <dbReference type="ARBA" id="ARBA00049489"/>
    </source>
</evidence>
<evidence type="ECO:0000256" key="5">
    <source>
        <dbReference type="ARBA" id="ARBA00016531"/>
    </source>
</evidence>
<feature type="binding site" evidence="12 17">
    <location>
        <position position="279"/>
    </location>
    <ligand>
        <name>Zn(2+)</name>
        <dbReference type="ChEBI" id="CHEBI:29105"/>
    </ligand>
</feature>
<evidence type="ECO:0000256" key="6">
    <source>
        <dbReference type="ARBA" id="ARBA00022723"/>
    </source>
</evidence>
<feature type="binding site" evidence="12 15">
    <location>
        <position position="231"/>
    </location>
    <ligand>
        <name>NAD(+)</name>
        <dbReference type="ChEBI" id="CHEBI:57540"/>
    </ligand>
</feature>
<dbReference type="UniPathway" id="UPA00031">
    <property type="reaction ID" value="UER00014"/>
</dbReference>
<dbReference type="PIRSF" id="PIRSF000099">
    <property type="entry name" value="Histidinol_dh"/>
    <property type="match status" value="1"/>
</dbReference>
<dbReference type="HAMAP" id="MF_01024">
    <property type="entry name" value="HisD"/>
    <property type="match status" value="1"/>
</dbReference>
<comment type="similarity">
    <text evidence="3 12 13 18">Belongs to the histidinol dehydrogenase family.</text>
</comment>
<feature type="binding site" evidence="12 16">
    <location>
        <position position="254"/>
    </location>
    <ligand>
        <name>substrate</name>
    </ligand>
</feature>
<feature type="binding site" evidence="12 17">
    <location>
        <position position="379"/>
    </location>
    <ligand>
        <name>Zn(2+)</name>
        <dbReference type="ChEBI" id="CHEBI:29105"/>
    </ligand>
</feature>
<evidence type="ECO:0000256" key="1">
    <source>
        <dbReference type="ARBA" id="ARBA00003850"/>
    </source>
</evidence>
<dbReference type="AlphaFoldDB" id="A0A1X1TWA5"/>
<feature type="binding site" evidence="12 16">
    <location>
        <position position="379"/>
    </location>
    <ligand>
        <name>substrate</name>
    </ligand>
</feature>
<dbReference type="Proteomes" id="UP000193010">
    <property type="component" value="Unassembled WGS sequence"/>
</dbReference>
<comment type="catalytic activity">
    <reaction evidence="11 12">
        <text>L-histidinol + 2 NAD(+) + H2O = L-histidine + 2 NADH + 3 H(+)</text>
        <dbReference type="Rhea" id="RHEA:20641"/>
        <dbReference type="ChEBI" id="CHEBI:15377"/>
        <dbReference type="ChEBI" id="CHEBI:15378"/>
        <dbReference type="ChEBI" id="CHEBI:57540"/>
        <dbReference type="ChEBI" id="CHEBI:57595"/>
        <dbReference type="ChEBI" id="CHEBI:57699"/>
        <dbReference type="ChEBI" id="CHEBI:57945"/>
        <dbReference type="EC" id="1.1.1.23"/>
    </reaction>
</comment>
<feature type="binding site" evidence="12 16">
    <location>
        <position position="346"/>
    </location>
    <ligand>
        <name>substrate</name>
    </ligand>
</feature>
<keyword evidence="9 12" id="KW-0520">NAD</keyword>
<feature type="binding site" evidence="12 17">
    <location>
        <position position="438"/>
    </location>
    <ligand>
        <name>Zn(2+)</name>
        <dbReference type="ChEBI" id="CHEBI:29105"/>
    </ligand>
</feature>
<dbReference type="Gene3D" id="3.40.50.1980">
    <property type="entry name" value="Nitrogenase molybdenum iron protein domain"/>
    <property type="match status" value="2"/>
</dbReference>
<keyword evidence="10 12" id="KW-0368">Histidine biosynthesis</keyword>
<feature type="binding site" evidence="12 16">
    <location>
        <position position="433"/>
    </location>
    <ligand>
        <name>substrate</name>
    </ligand>
</feature>
<evidence type="ECO:0000256" key="13">
    <source>
        <dbReference type="PIRNR" id="PIRNR000099"/>
    </source>
</evidence>
<feature type="active site" description="Proton acceptor" evidence="12 14">
    <location>
        <position position="346"/>
    </location>
</feature>
<evidence type="ECO:0000256" key="2">
    <source>
        <dbReference type="ARBA" id="ARBA00004940"/>
    </source>
</evidence>
<dbReference type="InterPro" id="IPR022695">
    <property type="entry name" value="Histidinol_DH_monofunct"/>
</dbReference>
<dbReference type="NCBIfam" id="TIGR00069">
    <property type="entry name" value="hisD"/>
    <property type="match status" value="1"/>
</dbReference>
<evidence type="ECO:0000313" key="20">
    <source>
        <dbReference type="Proteomes" id="UP000193010"/>
    </source>
</evidence>
<dbReference type="PRINTS" id="PR00083">
    <property type="entry name" value="HOLDHDRGNASE"/>
</dbReference>
<dbReference type="GO" id="GO:0005829">
    <property type="term" value="C:cytosol"/>
    <property type="evidence" value="ECO:0007669"/>
    <property type="project" value="TreeGrafter"/>
</dbReference>
<dbReference type="EC" id="1.1.1.23" evidence="4 12"/>
<dbReference type="InterPro" id="IPR001692">
    <property type="entry name" value="Histidinol_DH_CS"/>
</dbReference>
<organism evidence="19 20">
    <name type="scientific">Mycobacterium florentinum</name>
    <dbReference type="NCBI Taxonomy" id="292462"/>
    <lineage>
        <taxon>Bacteria</taxon>
        <taxon>Bacillati</taxon>
        <taxon>Actinomycetota</taxon>
        <taxon>Actinomycetes</taxon>
        <taxon>Mycobacteriales</taxon>
        <taxon>Mycobacteriaceae</taxon>
        <taxon>Mycobacterium</taxon>
        <taxon>Mycobacterium simiae complex</taxon>
    </lineage>
</organism>
<dbReference type="Gene3D" id="1.20.5.1300">
    <property type="match status" value="1"/>
</dbReference>
<keyword evidence="6 12" id="KW-0479">Metal-binding</keyword>
<dbReference type="EMBL" id="LQOV01000033">
    <property type="protein sequence ID" value="ORV48860.1"/>
    <property type="molecule type" value="Genomic_DNA"/>
</dbReference>
<accession>A0A1X1TWA5</accession>
<feature type="binding site" evidence="12 16">
    <location>
        <position position="438"/>
    </location>
    <ligand>
        <name>substrate</name>
    </ligand>
</feature>
<sequence length="448" mass="46297">MDAVTATSPSVLARIDLRGAELTAARLRASLPRGGADVETVLSNVRPIVQAVAERGAEAALEYGASFDGVRPAAVRVSEAALRAALDGLDADVRNALQVMIERTRAVHADQRRTDTTTVLGPGATVTERWVPVERVGLYVPGGNAVYPSSVVMNVVPAQAAGVESLVVTSPPQARFDGLPHPTILAAAALLGVDEVWAVGGAQAVALLAYGGVDTDGSELAPVDLITGPGNVYVTAAKRLCRSLVGIDAEAGPTEIAILADHTADPAHVAADLISQAEHDEMAGSVLVTASEDLAAATETEVAAQLQTTVHRERVTTALSGPQSAIILVDDLDAGVKVVNAYAAEHLEIQTADAPQVAGRIRSAGAIFVGPWSPVSLGDYCAGSNHVLPTAGSARHSSGLSVQTFLRGIHVVDYTEAALKDVSGHVVTLAKAEDLPAHGEAVRRRFER</sequence>
<evidence type="ECO:0000256" key="4">
    <source>
        <dbReference type="ARBA" id="ARBA00012965"/>
    </source>
</evidence>
<dbReference type="CDD" id="cd06572">
    <property type="entry name" value="Histidinol_dh"/>
    <property type="match status" value="1"/>
</dbReference>
<dbReference type="InterPro" id="IPR012131">
    <property type="entry name" value="Hstdl_DH"/>
</dbReference>
<evidence type="ECO:0000256" key="14">
    <source>
        <dbReference type="PIRSR" id="PIRSR000099-1"/>
    </source>
</evidence>
<feature type="binding site" evidence="12 17">
    <location>
        <position position="276"/>
    </location>
    <ligand>
        <name>Zn(2+)</name>
        <dbReference type="ChEBI" id="CHEBI:29105"/>
    </ligand>
</feature>
<dbReference type="STRING" id="292462.AWC05_03995"/>
<feature type="active site" description="Proton acceptor" evidence="12 14">
    <location>
        <position position="345"/>
    </location>
</feature>
<evidence type="ECO:0000256" key="12">
    <source>
        <dbReference type="HAMAP-Rule" id="MF_01024"/>
    </source>
</evidence>
<evidence type="ECO:0000256" key="15">
    <source>
        <dbReference type="PIRSR" id="PIRSR000099-2"/>
    </source>
</evidence>
<evidence type="ECO:0000256" key="16">
    <source>
        <dbReference type="PIRSR" id="PIRSR000099-3"/>
    </source>
</evidence>
<comment type="pathway">
    <text evidence="2 12">Amino-acid biosynthesis; L-histidine biosynthesis; L-histidine from 5-phospho-alpha-D-ribose 1-diphosphate: step 9/9.</text>
</comment>
<keyword evidence="20" id="KW-1185">Reference proteome</keyword>
<evidence type="ECO:0000256" key="3">
    <source>
        <dbReference type="ARBA" id="ARBA00010178"/>
    </source>
</evidence>
<dbReference type="GO" id="GO:0004399">
    <property type="term" value="F:histidinol dehydrogenase activity"/>
    <property type="evidence" value="ECO:0007669"/>
    <property type="project" value="UniProtKB-UniRule"/>
</dbReference>
<feature type="binding site" evidence="12 15">
    <location>
        <position position="203"/>
    </location>
    <ligand>
        <name>NAD(+)</name>
        <dbReference type="ChEBI" id="CHEBI:57540"/>
    </ligand>
</feature>
<keyword evidence="8 12" id="KW-0560">Oxidoreductase</keyword>
<dbReference type="GO" id="GO:0051287">
    <property type="term" value="F:NAD binding"/>
    <property type="evidence" value="ECO:0007669"/>
    <property type="project" value="InterPro"/>
</dbReference>
<dbReference type="SUPFAM" id="SSF53720">
    <property type="entry name" value="ALDH-like"/>
    <property type="match status" value="1"/>
</dbReference>
<dbReference type="GO" id="GO:0000105">
    <property type="term" value="P:L-histidine biosynthetic process"/>
    <property type="evidence" value="ECO:0007669"/>
    <property type="project" value="UniProtKB-UniRule"/>
</dbReference>
<evidence type="ECO:0000313" key="19">
    <source>
        <dbReference type="EMBL" id="ORV48860.1"/>
    </source>
</evidence>
<dbReference type="InterPro" id="IPR016161">
    <property type="entry name" value="Ald_DH/histidinol_DH"/>
</dbReference>
<keyword evidence="7 12" id="KW-0862">Zinc</keyword>
<dbReference type="FunFam" id="3.40.50.1980:FF:000001">
    <property type="entry name" value="Histidinol dehydrogenase"/>
    <property type="match status" value="1"/>
</dbReference>
<dbReference type="GO" id="GO:0008270">
    <property type="term" value="F:zinc ion binding"/>
    <property type="evidence" value="ECO:0007669"/>
    <property type="project" value="UniProtKB-UniRule"/>
</dbReference>
<evidence type="ECO:0000256" key="17">
    <source>
        <dbReference type="PIRSR" id="PIRSR000099-4"/>
    </source>
</evidence>
<gene>
    <name evidence="12" type="primary">hisD</name>
    <name evidence="19" type="ORF">AWC05_03995</name>
</gene>
<comment type="cofactor">
    <cofactor evidence="12 17">
        <name>Zn(2+)</name>
        <dbReference type="ChEBI" id="CHEBI:29105"/>
    </cofactor>
    <text evidence="12 17">Binds 1 zinc ion per subunit.</text>
</comment>
<evidence type="ECO:0000256" key="10">
    <source>
        <dbReference type="ARBA" id="ARBA00023102"/>
    </source>
</evidence>
<name>A0A1X1TWA5_MYCFL</name>
<reference evidence="19 20" key="1">
    <citation type="submission" date="2016-01" db="EMBL/GenBank/DDBJ databases">
        <title>The new phylogeny of the genus Mycobacterium.</title>
        <authorList>
            <person name="Tarcisio F."/>
            <person name="Conor M."/>
            <person name="Antonella G."/>
            <person name="Elisabetta G."/>
            <person name="Giulia F.S."/>
            <person name="Sara T."/>
            <person name="Anna F."/>
            <person name="Clotilde B."/>
            <person name="Roberto B."/>
            <person name="Veronica D.S."/>
            <person name="Fabio R."/>
            <person name="Monica P."/>
            <person name="Olivier J."/>
            <person name="Enrico T."/>
            <person name="Nicola S."/>
        </authorList>
    </citation>
    <scope>NUCLEOTIDE SEQUENCE [LARGE SCALE GENOMIC DNA]</scope>
    <source>
        <strain evidence="19 20">DSM 44852</strain>
    </source>
</reference>
<feature type="binding site" evidence="12 16">
    <location>
        <position position="276"/>
    </location>
    <ligand>
        <name>substrate</name>
    </ligand>
</feature>
<evidence type="ECO:0000256" key="8">
    <source>
        <dbReference type="ARBA" id="ARBA00023002"/>
    </source>
</evidence>
<evidence type="ECO:0000256" key="9">
    <source>
        <dbReference type="ARBA" id="ARBA00023027"/>
    </source>
</evidence>
<dbReference type="Pfam" id="PF00815">
    <property type="entry name" value="Histidinol_dh"/>
    <property type="match status" value="1"/>
</dbReference>
<protein>
    <recommendedName>
        <fullName evidence="5 12">Histidinol dehydrogenase</fullName>
        <shortName evidence="12">HDH</shortName>
        <ecNumber evidence="4 12">1.1.1.23</ecNumber>
    </recommendedName>
</protein>
<evidence type="ECO:0000256" key="7">
    <source>
        <dbReference type="ARBA" id="ARBA00022833"/>
    </source>
</evidence>
<feature type="binding site" evidence="12 16">
    <location>
        <position position="279"/>
    </location>
    <ligand>
        <name>substrate</name>
    </ligand>
</feature>